<evidence type="ECO:0000313" key="10">
    <source>
        <dbReference type="EMBL" id="CUS05992.1"/>
    </source>
</evidence>
<organism evidence="8 12">
    <name type="scientific">Candidatus Promineifilum breve</name>
    <dbReference type="NCBI Taxonomy" id="1806508"/>
    <lineage>
        <taxon>Bacteria</taxon>
        <taxon>Bacillati</taxon>
        <taxon>Chloroflexota</taxon>
        <taxon>Ardenticatenia</taxon>
        <taxon>Candidatus Promineifilales</taxon>
        <taxon>Candidatus Promineifilaceae</taxon>
        <taxon>Candidatus Promineifilum</taxon>
    </lineage>
</organism>
<keyword evidence="6" id="KW-0814">Transposable element</keyword>
<dbReference type="EMBL" id="LN890655">
    <property type="protein sequence ID" value="CUS03211.2"/>
    <property type="molecule type" value="Genomic_DNA"/>
</dbReference>
<evidence type="ECO:0000256" key="3">
    <source>
        <dbReference type="ARBA" id="ARBA00022578"/>
    </source>
</evidence>
<dbReference type="GO" id="GO:0003677">
    <property type="term" value="F:DNA binding"/>
    <property type="evidence" value="ECO:0007669"/>
    <property type="project" value="UniProtKB-UniRule"/>
</dbReference>
<comment type="similarity">
    <text evidence="2 6">Belongs to the transposase mutator family.</text>
</comment>
<dbReference type="PROSITE" id="PS01007">
    <property type="entry name" value="TRANSPOSASE_MUTATOR"/>
    <property type="match status" value="1"/>
</dbReference>
<dbReference type="KEGG" id="pbf:CFX0092_B0624"/>
<dbReference type="GO" id="GO:0006313">
    <property type="term" value="P:DNA transposition"/>
    <property type="evidence" value="ECO:0007669"/>
    <property type="project" value="UniProtKB-UniRule"/>
</dbReference>
<comment type="function">
    <text evidence="1 6">Required for the transposition of the insertion element.</text>
</comment>
<dbReference type="GO" id="GO:0004803">
    <property type="term" value="F:transposase activity"/>
    <property type="evidence" value="ECO:0007669"/>
    <property type="project" value="UniProtKB-UniRule"/>
</dbReference>
<gene>
    <name evidence="8" type="ORF">CFX0092_A1333</name>
    <name evidence="9" type="ORF">CFX0092_A3170</name>
    <name evidence="10" type="ORF">CFX0092_B0458</name>
    <name evidence="11" type="ORF">CFX0092_B0624</name>
</gene>
<reference evidence="8 12" key="2">
    <citation type="submission" date="2016-01" db="EMBL/GenBank/DDBJ databases">
        <authorList>
            <person name="Oliw E.H."/>
        </authorList>
    </citation>
    <scope>NUCLEOTIDE SEQUENCE [LARGE SCALE GENOMIC DNA]</scope>
    <source>
        <strain evidence="8 12">Cfx-K</strain>
    </source>
</reference>
<keyword evidence="3 6" id="KW-0815">Transposition</keyword>
<evidence type="ECO:0000256" key="1">
    <source>
        <dbReference type="ARBA" id="ARBA00002190"/>
    </source>
</evidence>
<dbReference type="KEGG" id="pbf:CFX0092_B0458"/>
<sequence length="416" mass="47249">MTKQKKSQSPQEYMPSAETVQAELGKVQSMDDFFGKEGVFARLFASTLEQMLEGELSEHLGYEPYEAAGRNSGNNRNGHYTKKVRTSTGQTSIQVPRDRNGAFEPQVLAKYAGNTNELEEKVLAMYARGLSTRDIAGTLAELYGVDISATTISTITEKVWPLVEAWQSRPLARIYPIVYLDAIHIKLRREGRVANTAVYNVLGVDMEGHRDILGHWLGDGGEGANFWLSVLTDLQNRGVADIFLACIDGLNGFSEAIRAVFPQTQVQRCVIHQIRSSLKYVSWTDHKAFVADLKRVYRAATRDEAQLNLEQLGQRWGTKYPMAIRSWQTNWPEVSTFFDYPAEIRRIIYTTNSVESYHRQLRKVMKTKAAFPTPEAARKLLYLATQRVTRGWTAPIRDWAKILNQLAIRFEGRFEL</sequence>
<evidence type="ECO:0000313" key="11">
    <source>
        <dbReference type="EMBL" id="CUS06158.1"/>
    </source>
</evidence>
<dbReference type="Proteomes" id="UP000215027">
    <property type="component" value="Chromosome I"/>
</dbReference>
<reference evidence="8" key="1">
    <citation type="submission" date="2015-10" db="EMBL/GenBank/DDBJ databases">
        <authorList>
            <person name="Gilbert D.G."/>
        </authorList>
    </citation>
    <scope>NUCLEOTIDE SEQUENCE</scope>
    <source>
        <strain evidence="8">Cfx-K</strain>
    </source>
</reference>
<evidence type="ECO:0000256" key="4">
    <source>
        <dbReference type="ARBA" id="ARBA00023125"/>
    </source>
</evidence>
<dbReference type="RefSeq" id="WP_394336802.1">
    <property type="nucleotide sequence ID" value="NZ_LN890655.1"/>
</dbReference>
<evidence type="ECO:0000256" key="5">
    <source>
        <dbReference type="ARBA" id="ARBA00023172"/>
    </source>
</evidence>
<feature type="region of interest" description="Disordered" evidence="7">
    <location>
        <begin position="67"/>
        <end position="96"/>
    </location>
</feature>
<dbReference type="KEGG" id="pbf:CFX0092_A1333"/>
<evidence type="ECO:0000256" key="6">
    <source>
        <dbReference type="RuleBase" id="RU365089"/>
    </source>
</evidence>
<accession>A0A160T6X7</accession>
<name>A0A160T010_9CHLR</name>
<proteinExistence type="inferred from homology"/>
<dbReference type="NCBIfam" id="NF033543">
    <property type="entry name" value="transpos_IS256"/>
    <property type="match status" value="1"/>
</dbReference>
<dbReference type="AlphaFoldDB" id="A0A160T010"/>
<dbReference type="KEGG" id="pbf:CFX0092_A3170"/>
<protein>
    <recommendedName>
        <fullName evidence="6">Mutator family transposase</fullName>
    </recommendedName>
</protein>
<keyword evidence="5 6" id="KW-0233">DNA recombination</keyword>
<evidence type="ECO:0000313" key="12">
    <source>
        <dbReference type="Proteomes" id="UP000215027"/>
    </source>
</evidence>
<dbReference type="EMBL" id="LN890656">
    <property type="protein sequence ID" value="CUS05992.1"/>
    <property type="molecule type" value="Genomic_DNA"/>
</dbReference>
<keyword evidence="4 6" id="KW-0238">DNA-binding</keyword>
<evidence type="ECO:0000256" key="2">
    <source>
        <dbReference type="ARBA" id="ARBA00010961"/>
    </source>
</evidence>
<evidence type="ECO:0000313" key="8">
    <source>
        <dbReference type="EMBL" id="CUS03211.2"/>
    </source>
</evidence>
<dbReference type="PANTHER" id="PTHR33217">
    <property type="entry name" value="TRANSPOSASE FOR INSERTION SEQUENCE ELEMENT IS1081"/>
    <property type="match status" value="1"/>
</dbReference>
<dbReference type="InterPro" id="IPR001207">
    <property type="entry name" value="Transposase_mutator"/>
</dbReference>
<evidence type="ECO:0000313" key="9">
    <source>
        <dbReference type="EMBL" id="CUS05048.2"/>
    </source>
</evidence>
<feature type="compositionally biased region" description="Low complexity" evidence="7">
    <location>
        <begin position="69"/>
        <end position="78"/>
    </location>
</feature>
<dbReference type="EMBL" id="LN890656">
    <property type="protein sequence ID" value="CUS06158.1"/>
    <property type="molecule type" value="Genomic_DNA"/>
</dbReference>
<dbReference type="Pfam" id="PF00872">
    <property type="entry name" value="Transposase_mut"/>
    <property type="match status" value="1"/>
</dbReference>
<evidence type="ECO:0000256" key="7">
    <source>
        <dbReference type="SAM" id="MobiDB-lite"/>
    </source>
</evidence>
<dbReference type="EMBL" id="LN890655">
    <property type="protein sequence ID" value="CUS05048.2"/>
    <property type="molecule type" value="Genomic_DNA"/>
</dbReference>
<accession>A0A160T010</accession>
<dbReference type="PANTHER" id="PTHR33217:SF8">
    <property type="entry name" value="MUTATOR FAMILY TRANSPOSASE"/>
    <property type="match status" value="1"/>
</dbReference>
<keyword evidence="12" id="KW-1185">Reference proteome</keyword>
<dbReference type="Proteomes" id="UP000215027">
    <property type="component" value="Chromosome II"/>
</dbReference>